<dbReference type="RefSeq" id="WP_002907857.1">
    <property type="nucleotide sequence ID" value="NZ_AP028389.1"/>
</dbReference>
<feature type="transmembrane region" description="Helical" evidence="1">
    <location>
        <begin position="109"/>
        <end position="129"/>
    </location>
</feature>
<keyword evidence="1" id="KW-0812">Transmembrane</keyword>
<evidence type="ECO:0000256" key="1">
    <source>
        <dbReference type="SAM" id="Phobius"/>
    </source>
</evidence>
<evidence type="ECO:0000313" key="2">
    <source>
        <dbReference type="EMBL" id="OEY02595.1"/>
    </source>
</evidence>
<proteinExistence type="predicted"/>
<sequence>MNKKELIEEIAKKHHIILDENDPILAVVSANEIIFDDFLKKIDLLFTKHKTDLESYKFNIFNEIREYSKSNQEALKDILIQAQTNQNTIKPSQEKTEDTKEKKNTNINFWIIAIAGQIIFLLVGLIIGITI</sequence>
<organism evidence="2 3">
    <name type="scientific">Campylobacter jejuni</name>
    <dbReference type="NCBI Taxonomy" id="197"/>
    <lineage>
        <taxon>Bacteria</taxon>
        <taxon>Pseudomonadati</taxon>
        <taxon>Campylobacterota</taxon>
        <taxon>Epsilonproteobacteria</taxon>
        <taxon>Campylobacterales</taxon>
        <taxon>Campylobacteraceae</taxon>
        <taxon>Campylobacter</taxon>
    </lineage>
</organism>
<dbReference type="AlphaFoldDB" id="A0A1S2U9P3"/>
<keyword evidence="1" id="KW-0472">Membrane</keyword>
<comment type="caution">
    <text evidence="2">The sequence shown here is derived from an EMBL/GenBank/DDBJ whole genome shotgun (WGS) entry which is preliminary data.</text>
</comment>
<keyword evidence="1" id="KW-1133">Transmembrane helix</keyword>
<protein>
    <submittedName>
        <fullName evidence="2">Conjugal transfer protein TraM</fullName>
    </submittedName>
</protein>
<evidence type="ECO:0000313" key="3">
    <source>
        <dbReference type="Proteomes" id="UP000865592"/>
    </source>
</evidence>
<reference evidence="2 3" key="1">
    <citation type="submission" date="2016-09" db="EMBL/GenBank/DDBJ databases">
        <title>Campylobacter genomics.</title>
        <authorList>
            <person name="Weis A.M."/>
            <person name="Weimer B.C."/>
            <person name="Gilpin B."/>
            <person name="Huang B.C."/>
            <person name="Kong N."/>
        </authorList>
    </citation>
    <scope>NUCLEOTIDE SEQUENCE [LARGE SCALE GENOMIC DNA]</scope>
    <source>
        <strain evidence="2 3">BCW_4735</strain>
    </source>
</reference>
<name>A0A1S2U9P3_CAMJU</name>
<dbReference type="EMBL" id="MKBD01000010">
    <property type="protein sequence ID" value="OEY02595.1"/>
    <property type="molecule type" value="Genomic_DNA"/>
</dbReference>
<accession>A0A1S2U9P3</accession>
<dbReference type="Proteomes" id="UP000865592">
    <property type="component" value="Unassembled WGS sequence"/>
</dbReference>
<gene>
    <name evidence="2" type="ORF">A0K99_04470</name>
</gene>